<protein>
    <submittedName>
        <fullName evidence="1">Uncharacterized protein</fullName>
    </submittedName>
</protein>
<sequence length="114" mass="12974">MKSERELQEETSLLQAQVIPAIASHMSNEGYWSIISKLRQVHPDIEKAIDALIEHSGLEGRVQGMITVYHGRYPYMPSELAKTCYEKVYGRSLEDTAEKIREIGLSKPLSLRDI</sequence>
<dbReference type="EMBL" id="MFDE01000014">
    <property type="protein sequence ID" value="OGE38688.1"/>
    <property type="molecule type" value="Genomic_DNA"/>
</dbReference>
<proteinExistence type="predicted"/>
<organism evidence="1 2">
    <name type="scientific">Candidatus Daviesbacteria bacterium RIFCSPHIGHO2_12_FULL_37_11</name>
    <dbReference type="NCBI Taxonomy" id="1797777"/>
    <lineage>
        <taxon>Bacteria</taxon>
        <taxon>Candidatus Daviesiibacteriota</taxon>
    </lineage>
</organism>
<dbReference type="AlphaFoldDB" id="A0A1F5KCR9"/>
<name>A0A1F5KCR9_9BACT</name>
<accession>A0A1F5KCR9</accession>
<gene>
    <name evidence="1" type="ORF">A3F00_03400</name>
</gene>
<evidence type="ECO:0000313" key="2">
    <source>
        <dbReference type="Proteomes" id="UP000176527"/>
    </source>
</evidence>
<reference evidence="1 2" key="1">
    <citation type="journal article" date="2016" name="Nat. Commun.">
        <title>Thousands of microbial genomes shed light on interconnected biogeochemical processes in an aquifer system.</title>
        <authorList>
            <person name="Anantharaman K."/>
            <person name="Brown C.T."/>
            <person name="Hug L.A."/>
            <person name="Sharon I."/>
            <person name="Castelle C.J."/>
            <person name="Probst A.J."/>
            <person name="Thomas B.C."/>
            <person name="Singh A."/>
            <person name="Wilkins M.J."/>
            <person name="Karaoz U."/>
            <person name="Brodie E.L."/>
            <person name="Williams K.H."/>
            <person name="Hubbard S.S."/>
            <person name="Banfield J.F."/>
        </authorList>
    </citation>
    <scope>NUCLEOTIDE SEQUENCE [LARGE SCALE GENOMIC DNA]</scope>
</reference>
<comment type="caution">
    <text evidence="1">The sequence shown here is derived from an EMBL/GenBank/DDBJ whole genome shotgun (WGS) entry which is preliminary data.</text>
</comment>
<dbReference type="Proteomes" id="UP000176527">
    <property type="component" value="Unassembled WGS sequence"/>
</dbReference>
<evidence type="ECO:0000313" key="1">
    <source>
        <dbReference type="EMBL" id="OGE38688.1"/>
    </source>
</evidence>